<evidence type="ECO:0000313" key="2">
    <source>
        <dbReference type="Proteomes" id="UP000800093"/>
    </source>
</evidence>
<name>A0A9P4K2P7_9PLEO</name>
<dbReference type="AlphaFoldDB" id="A0A9P4K2P7"/>
<sequence length="185" mass="20740">MAKTCSPKCVILSHQPSNVFYVIQVSSCEPSGNVRPGGSSAESPHYAVFPMGGRSEAVHPACWFLLLLHLQAVNRYGGCVALAFIADVTSRWGIAMHHNKTFPNGTHRNMTSRTTNISNPSPFMTYRIFYQNINLMYLMRSTSMSNITFMVTLRRLFSPLIQSTKTRPHVLYVQSQHGSATFTYD</sequence>
<organism evidence="1 2">
    <name type="scientific">Lojkania enalia</name>
    <dbReference type="NCBI Taxonomy" id="147567"/>
    <lineage>
        <taxon>Eukaryota</taxon>
        <taxon>Fungi</taxon>
        <taxon>Dikarya</taxon>
        <taxon>Ascomycota</taxon>
        <taxon>Pezizomycotina</taxon>
        <taxon>Dothideomycetes</taxon>
        <taxon>Pleosporomycetidae</taxon>
        <taxon>Pleosporales</taxon>
        <taxon>Pleosporales incertae sedis</taxon>
        <taxon>Lojkania</taxon>
    </lineage>
</organism>
<proteinExistence type="predicted"/>
<protein>
    <submittedName>
        <fullName evidence="1">Uncharacterized protein</fullName>
    </submittedName>
</protein>
<gene>
    <name evidence="1" type="ORF">CC78DRAFT_584467</name>
</gene>
<evidence type="ECO:0000313" key="1">
    <source>
        <dbReference type="EMBL" id="KAF2260796.1"/>
    </source>
</evidence>
<dbReference type="EMBL" id="ML986673">
    <property type="protein sequence ID" value="KAF2260796.1"/>
    <property type="molecule type" value="Genomic_DNA"/>
</dbReference>
<accession>A0A9P4K2P7</accession>
<reference evidence="2" key="1">
    <citation type="journal article" date="2020" name="Stud. Mycol.">
        <title>101 Dothideomycetes genomes: A test case for predicting lifestyles and emergence of pathogens.</title>
        <authorList>
            <person name="Haridas S."/>
            <person name="Albert R."/>
            <person name="Binder M."/>
            <person name="Bloem J."/>
            <person name="LaButti K."/>
            <person name="Salamov A."/>
            <person name="Andreopoulos B."/>
            <person name="Baker S."/>
            <person name="Barry K."/>
            <person name="Bills G."/>
            <person name="Bluhm B."/>
            <person name="Cannon C."/>
            <person name="Castanera R."/>
            <person name="Culley D."/>
            <person name="Daum C."/>
            <person name="Ezra D."/>
            <person name="Gonzalez J."/>
            <person name="Henrissat B."/>
            <person name="Kuo A."/>
            <person name="Liang C."/>
            <person name="Lipzen A."/>
            <person name="Lutzoni F."/>
            <person name="Magnuson J."/>
            <person name="Mondo S."/>
            <person name="Nolan M."/>
            <person name="Ohm R."/>
            <person name="Pangilinan J."/>
            <person name="Park H.-J."/>
            <person name="Ramirez L."/>
            <person name="Alfaro M."/>
            <person name="Sun H."/>
            <person name="Tritt A."/>
            <person name="Yoshinaga Y."/>
            <person name="Zwiers L.-H."/>
            <person name="Turgeon B."/>
            <person name="Goodwin S."/>
            <person name="Spatafora J."/>
            <person name="Crous P."/>
            <person name="Grigoriev I."/>
        </authorList>
    </citation>
    <scope>NUCLEOTIDE SEQUENCE [LARGE SCALE GENOMIC DNA]</scope>
    <source>
        <strain evidence="2">CBS 304.66</strain>
    </source>
</reference>
<dbReference type="Proteomes" id="UP000800093">
    <property type="component" value="Unassembled WGS sequence"/>
</dbReference>
<comment type="caution">
    <text evidence="1">The sequence shown here is derived from an EMBL/GenBank/DDBJ whole genome shotgun (WGS) entry which is preliminary data.</text>
</comment>
<keyword evidence="2" id="KW-1185">Reference proteome</keyword>